<organism evidence="1 2">
    <name type="scientific">Colletotrichum melonis</name>
    <dbReference type="NCBI Taxonomy" id="1209925"/>
    <lineage>
        <taxon>Eukaryota</taxon>
        <taxon>Fungi</taxon>
        <taxon>Dikarya</taxon>
        <taxon>Ascomycota</taxon>
        <taxon>Pezizomycotina</taxon>
        <taxon>Sordariomycetes</taxon>
        <taxon>Hypocreomycetidae</taxon>
        <taxon>Glomerellales</taxon>
        <taxon>Glomerellaceae</taxon>
        <taxon>Colletotrichum</taxon>
        <taxon>Colletotrichum acutatum species complex</taxon>
    </lineage>
</organism>
<gene>
    <name evidence="1" type="ORF">CMEL01_08612</name>
</gene>
<dbReference type="Proteomes" id="UP001239795">
    <property type="component" value="Unassembled WGS sequence"/>
</dbReference>
<keyword evidence="2" id="KW-1185">Reference proteome</keyword>
<dbReference type="AlphaFoldDB" id="A0AAI9XID0"/>
<accession>A0AAI9XID0</accession>
<evidence type="ECO:0000313" key="2">
    <source>
        <dbReference type="Proteomes" id="UP001239795"/>
    </source>
</evidence>
<name>A0AAI9XID0_9PEZI</name>
<dbReference type="EMBL" id="MLGG01000068">
    <property type="protein sequence ID" value="KAK1449297.1"/>
    <property type="molecule type" value="Genomic_DNA"/>
</dbReference>
<reference evidence="1 2" key="1">
    <citation type="submission" date="2016-10" db="EMBL/GenBank/DDBJ databases">
        <title>The genome sequence of Colletotrichum fioriniae PJ7.</title>
        <authorList>
            <person name="Baroncelli R."/>
        </authorList>
    </citation>
    <scope>NUCLEOTIDE SEQUENCE [LARGE SCALE GENOMIC DNA]</scope>
    <source>
        <strain evidence="1">Col 31</strain>
    </source>
</reference>
<proteinExistence type="predicted"/>
<comment type="caution">
    <text evidence="1">The sequence shown here is derived from an EMBL/GenBank/DDBJ whole genome shotgun (WGS) entry which is preliminary data.</text>
</comment>
<sequence>MLDGRPGVITGLAWLKQVYAQAAGNISTVENLARGLASSMTAGMRNKPYDSLDDKRIAELYSGLRAVVGVTVITDTCVYVHWLWVVNPVALLVLQWTSCALVLMNRRSSPSNGGQQYMAWKSSPLTLLFNGLDGDLSKRHGGLYTLKK</sequence>
<protein>
    <submittedName>
        <fullName evidence="1">Uncharacterized protein</fullName>
    </submittedName>
</protein>
<dbReference type="PANTHER" id="PTHR35394:SF6">
    <property type="entry name" value="DUF3176 DOMAIN-CONTAINING PROTEIN"/>
    <property type="match status" value="1"/>
</dbReference>
<evidence type="ECO:0000313" key="1">
    <source>
        <dbReference type="EMBL" id="KAK1449297.1"/>
    </source>
</evidence>
<dbReference type="PANTHER" id="PTHR35394">
    <property type="entry name" value="DUF3176 DOMAIN-CONTAINING PROTEIN"/>
    <property type="match status" value="1"/>
</dbReference>